<dbReference type="KEGG" id="hsk:H4317_02790"/>
<protein>
    <submittedName>
        <fullName evidence="3">PorT family protein</fullName>
    </submittedName>
</protein>
<gene>
    <name evidence="3" type="ORF">H4317_02790</name>
</gene>
<dbReference type="InterPro" id="IPR011250">
    <property type="entry name" value="OMP/PagP_B-barrel"/>
</dbReference>
<evidence type="ECO:0000256" key="1">
    <source>
        <dbReference type="SAM" id="SignalP"/>
    </source>
</evidence>
<organism evidence="3 4">
    <name type="scientific">Hymenobacter sediminicola</name>
    <dbReference type="NCBI Taxonomy" id="2761579"/>
    <lineage>
        <taxon>Bacteria</taxon>
        <taxon>Pseudomonadati</taxon>
        <taxon>Bacteroidota</taxon>
        <taxon>Cytophagia</taxon>
        <taxon>Cytophagales</taxon>
        <taxon>Hymenobacteraceae</taxon>
        <taxon>Hymenobacter</taxon>
    </lineage>
</organism>
<sequence length="193" mass="20550">MKKVFLALAMVAGMTSWSHAQGVKVGIKGGINLATLSGDDAEGFSSKVGPLAGVALNLGINDMFSVQPEVLYSVKGTQSDEDSKAKLNLNYIDVPVLLKVNAGGLFFELGPQLGILASAKSKYEDESDDVKDTFKTVDFGYAAGLGYQLDGGLNLGLRYNGGIANVFDLDLEEEPKVRNSAFQFYVGYMFGGK</sequence>
<dbReference type="EMBL" id="CP060202">
    <property type="protein sequence ID" value="QNH62766.1"/>
    <property type="molecule type" value="Genomic_DNA"/>
</dbReference>
<dbReference type="InterPro" id="IPR025665">
    <property type="entry name" value="Beta-barrel_OMP_2"/>
</dbReference>
<keyword evidence="4" id="KW-1185">Reference proteome</keyword>
<reference evidence="3 4" key="1">
    <citation type="submission" date="2020-08" db="EMBL/GenBank/DDBJ databases">
        <title>Hymenobacter sp. S2-20-2 genome sequencing.</title>
        <authorList>
            <person name="Jin L."/>
        </authorList>
    </citation>
    <scope>NUCLEOTIDE SEQUENCE [LARGE SCALE GENOMIC DNA]</scope>
    <source>
        <strain evidence="3 4">S2-20-2</strain>
    </source>
</reference>
<keyword evidence="1" id="KW-0732">Signal</keyword>
<dbReference type="AlphaFoldDB" id="A0A7G7W8S3"/>
<dbReference type="RefSeq" id="WP_185888672.1">
    <property type="nucleotide sequence ID" value="NZ_CP060202.1"/>
</dbReference>
<feature type="chain" id="PRO_5028833624" evidence="1">
    <location>
        <begin position="21"/>
        <end position="193"/>
    </location>
</feature>
<accession>A0A7G7W8S3</accession>
<dbReference type="SUPFAM" id="SSF56925">
    <property type="entry name" value="OMPA-like"/>
    <property type="match status" value="1"/>
</dbReference>
<name>A0A7G7W8S3_9BACT</name>
<feature type="signal peptide" evidence="1">
    <location>
        <begin position="1"/>
        <end position="20"/>
    </location>
</feature>
<evidence type="ECO:0000259" key="2">
    <source>
        <dbReference type="Pfam" id="PF13568"/>
    </source>
</evidence>
<evidence type="ECO:0000313" key="3">
    <source>
        <dbReference type="EMBL" id="QNH62766.1"/>
    </source>
</evidence>
<feature type="domain" description="Outer membrane protein beta-barrel" evidence="2">
    <location>
        <begin position="20"/>
        <end position="168"/>
    </location>
</feature>
<dbReference type="Pfam" id="PF13568">
    <property type="entry name" value="OMP_b-brl_2"/>
    <property type="match status" value="1"/>
</dbReference>
<proteinExistence type="predicted"/>
<evidence type="ECO:0000313" key="4">
    <source>
        <dbReference type="Proteomes" id="UP000515489"/>
    </source>
</evidence>
<dbReference type="Proteomes" id="UP000515489">
    <property type="component" value="Chromosome"/>
</dbReference>